<comment type="caution">
    <text evidence="1">The sequence shown here is derived from an EMBL/GenBank/DDBJ whole genome shotgun (WGS) entry which is preliminary data.</text>
</comment>
<evidence type="ECO:0000313" key="2">
    <source>
        <dbReference type="Proteomes" id="UP000003344"/>
    </source>
</evidence>
<organism evidence="1 2">
    <name type="scientific">Neisseria mucosa (strain ATCC 25996 / DSM 4631 / NCTC 10774 / M26)</name>
    <dbReference type="NCBI Taxonomy" id="546266"/>
    <lineage>
        <taxon>Bacteria</taxon>
        <taxon>Pseudomonadati</taxon>
        <taxon>Pseudomonadota</taxon>
        <taxon>Betaproteobacteria</taxon>
        <taxon>Neisseriales</taxon>
        <taxon>Neisseriaceae</taxon>
        <taxon>Neisseria</taxon>
    </lineage>
</organism>
<proteinExistence type="predicted"/>
<reference evidence="1 2" key="1">
    <citation type="submission" date="2009-10" db="EMBL/GenBank/DDBJ databases">
        <authorList>
            <person name="Weinstock G."/>
            <person name="Sodergren E."/>
            <person name="Clifton S."/>
            <person name="Fulton L."/>
            <person name="Fulton B."/>
            <person name="Courtney L."/>
            <person name="Fronick C."/>
            <person name="Harrison M."/>
            <person name="Strong C."/>
            <person name="Farmer C."/>
            <person name="Delahaunty K."/>
            <person name="Markovic C."/>
            <person name="Hall O."/>
            <person name="Minx P."/>
            <person name="Tomlinson C."/>
            <person name="Mitreva M."/>
            <person name="Nelson J."/>
            <person name="Hou S."/>
            <person name="Wollam A."/>
            <person name="Pepin K.H."/>
            <person name="Johnson M."/>
            <person name="Bhonagiri V."/>
            <person name="Nash W.E."/>
            <person name="Warren W."/>
            <person name="Chinwalla A."/>
            <person name="Mardis E.R."/>
            <person name="Wilson R.K."/>
        </authorList>
    </citation>
    <scope>NUCLEOTIDE SEQUENCE [LARGE SCALE GENOMIC DNA]</scope>
    <source>
        <strain evidence="2">ATCC 25996 / DSM 4631 / NCTC 10774 / M26</strain>
    </source>
</reference>
<protein>
    <submittedName>
        <fullName evidence="1">Uncharacterized protein</fullName>
    </submittedName>
</protein>
<dbReference type="AlphaFoldDB" id="D2ZZ10"/>
<dbReference type="Proteomes" id="UP000003344">
    <property type="component" value="Unassembled WGS sequence"/>
</dbReference>
<dbReference type="EMBL" id="ACDX02000016">
    <property type="protein sequence ID" value="EFC87654.1"/>
    <property type="molecule type" value="Genomic_DNA"/>
</dbReference>
<dbReference type="STRING" id="546266.NEIMUCOT_05879"/>
<gene>
    <name evidence="1" type="ORF">NEIMUCOT_05879</name>
</gene>
<accession>D2ZZ10</accession>
<sequence>MVFEYFILDVCIVFSRIIPRLPNSTLFNFCHKCLNLIIILEN</sequence>
<name>D2ZZ10_NEIM2</name>
<evidence type="ECO:0000313" key="1">
    <source>
        <dbReference type="EMBL" id="EFC87654.1"/>
    </source>
</evidence>